<dbReference type="EMBL" id="JAACJJ010000057">
    <property type="protein sequence ID" value="KAF5310671.1"/>
    <property type="molecule type" value="Genomic_DNA"/>
</dbReference>
<dbReference type="PROSITE" id="PS50878">
    <property type="entry name" value="RT_POL"/>
    <property type="match status" value="1"/>
</dbReference>
<dbReference type="Proteomes" id="UP000567179">
    <property type="component" value="Unassembled WGS sequence"/>
</dbReference>
<accession>A0A8H5ATK7</accession>
<dbReference type="PANTHER" id="PTHR33481">
    <property type="entry name" value="REVERSE TRANSCRIPTASE"/>
    <property type="match status" value="1"/>
</dbReference>
<dbReference type="CDD" id="cd01650">
    <property type="entry name" value="RT_nLTR_like"/>
    <property type="match status" value="1"/>
</dbReference>
<evidence type="ECO:0000313" key="2">
    <source>
        <dbReference type="EMBL" id="KAF5310671.1"/>
    </source>
</evidence>
<evidence type="ECO:0000313" key="3">
    <source>
        <dbReference type="Proteomes" id="UP000567179"/>
    </source>
</evidence>
<gene>
    <name evidence="2" type="ORF">D9619_007720</name>
</gene>
<name>A0A8H5ATK7_9AGAR</name>
<dbReference type="GO" id="GO:0003676">
    <property type="term" value="F:nucleic acid binding"/>
    <property type="evidence" value="ECO:0007669"/>
    <property type="project" value="InterPro"/>
</dbReference>
<dbReference type="InterPro" id="IPR012337">
    <property type="entry name" value="RNaseH-like_sf"/>
</dbReference>
<dbReference type="CDD" id="cd09276">
    <property type="entry name" value="Rnase_HI_RT_non_LTR"/>
    <property type="match status" value="1"/>
</dbReference>
<protein>
    <recommendedName>
        <fullName evidence="1">Reverse transcriptase domain-containing protein</fullName>
    </recommendedName>
</protein>
<reference evidence="2 3" key="1">
    <citation type="journal article" date="2020" name="ISME J.">
        <title>Uncovering the hidden diversity of litter-decomposition mechanisms in mushroom-forming fungi.</title>
        <authorList>
            <person name="Floudas D."/>
            <person name="Bentzer J."/>
            <person name="Ahren D."/>
            <person name="Johansson T."/>
            <person name="Persson P."/>
            <person name="Tunlid A."/>
        </authorList>
    </citation>
    <scope>NUCLEOTIDE SEQUENCE [LARGE SCALE GENOMIC DNA]</scope>
    <source>
        <strain evidence="2 3">CBS 101986</strain>
    </source>
</reference>
<proteinExistence type="predicted"/>
<keyword evidence="3" id="KW-1185">Reference proteome</keyword>
<dbReference type="OrthoDB" id="3261136at2759"/>
<dbReference type="SUPFAM" id="SSF56672">
    <property type="entry name" value="DNA/RNA polymerases"/>
    <property type="match status" value="1"/>
</dbReference>
<dbReference type="InterPro" id="IPR000477">
    <property type="entry name" value="RT_dom"/>
</dbReference>
<dbReference type="Gene3D" id="3.30.420.10">
    <property type="entry name" value="Ribonuclease H-like superfamily/Ribonuclease H"/>
    <property type="match status" value="1"/>
</dbReference>
<organism evidence="2 3">
    <name type="scientific">Psilocybe cf. subviscida</name>
    <dbReference type="NCBI Taxonomy" id="2480587"/>
    <lineage>
        <taxon>Eukaryota</taxon>
        <taxon>Fungi</taxon>
        <taxon>Dikarya</taxon>
        <taxon>Basidiomycota</taxon>
        <taxon>Agaricomycotina</taxon>
        <taxon>Agaricomycetes</taxon>
        <taxon>Agaricomycetidae</taxon>
        <taxon>Agaricales</taxon>
        <taxon>Agaricineae</taxon>
        <taxon>Strophariaceae</taxon>
        <taxon>Psilocybe</taxon>
    </lineage>
</organism>
<dbReference type="InterPro" id="IPR043502">
    <property type="entry name" value="DNA/RNA_pol_sf"/>
</dbReference>
<dbReference type="AlphaFoldDB" id="A0A8H5ATK7"/>
<dbReference type="PANTHER" id="PTHR33481:SF1">
    <property type="entry name" value="ENDONUCLEASE_EXONUCLEASE_PHOSPHATASE DOMAIN-CONTAINING PROTEIN-RELATED"/>
    <property type="match status" value="1"/>
</dbReference>
<feature type="domain" description="Reverse transcriptase" evidence="1">
    <location>
        <begin position="290"/>
        <end position="575"/>
    </location>
</feature>
<dbReference type="Pfam" id="PF00078">
    <property type="entry name" value="RVT_1"/>
    <property type="match status" value="1"/>
</dbReference>
<dbReference type="SUPFAM" id="SSF53098">
    <property type="entry name" value="Ribonuclease H-like"/>
    <property type="match status" value="1"/>
</dbReference>
<dbReference type="InterPro" id="IPR036397">
    <property type="entry name" value="RNaseH_sf"/>
</dbReference>
<evidence type="ECO:0000259" key="1">
    <source>
        <dbReference type="PROSITE" id="PS50878"/>
    </source>
</evidence>
<comment type="caution">
    <text evidence="2">The sequence shown here is derived from an EMBL/GenBank/DDBJ whole genome shotgun (WGS) entry which is preliminary data.</text>
</comment>
<sequence length="1029" mass="117487">MTNLLISCTVSEERHIKTDHYGIETIINIEKTPAEHPPVKNWRMVDWKKFTAALRQRIEEAGLSTGPIQTEEYFIQHTEQLTKCLQETIQEVVPESRPSSYARRWWNKDLDAMRKRKKELSKSAKDNRALPNHPIHGQLRQHLNEYSEAIEKAKVNHWEEFLTNASTADMWIANGYLKSPVGDAGRLRIPSLKATALDPVATVDTNEKKAELLATSFFPKRPADAAGANTEPEEYPTPLPGITKVTEKTVKHYILALSPYKAPGLDGIPNITLQRTADIIAPHLGDIYTAALSKGFYYQGWRKSITCVLRKPGKPSYEIPKAYRPIALLSTIGKLLSAIVVGDISRLIETHELLPSTHFGGRQGRTTTDSLHYLVGRIKAAWHKKKVVSVLFLDIEGAFPNAVTEKVIHNMKKRQMPEAYVQLVTNMLKDRKTRLKFDDYLLEFIPIDNGIGQGFPLSMILYIIYNADLVDIPRKDGENGAGYVDDVFLYAEADDFKTTVHMIKDMMERQGGGLKWAEMHNSWFEMLKVALMHFSRQPLSPQDRDKLLRDSAPQLKLRGTYITVANVYKYLGVMIDPDLNWKQQEAAAISKAHKWGSRFTEDNLRSRYMLQRIQWLAAIAITGALKSTARDTLDVHANLTPIEIHMELLNRQAYIRMSTLPANHILNMQIHAAHAMRDTVKKQLSPLQQMAQHYRDINPDQVEKIGHWKRPVSFKPIYNTDIAATRQDSINTKNDDNAKYKIYTDGSGIDRQVGAAALLFEDGHTEPTAVRHFHLGSTSHYTTYNAKWVGILLAIWLLTTMIDQARIGINHIRIYADNQLVIQSLESGPRIKKFDIRWISAHSDVIRNEKVDAEAKTAARGTTSEDRELPPTLQRTLPVSKSALIQAAKHDAKEQWRIAWLKSERKGKLDEYDTEFPCKTYLRICRSLPRHQASKLIQLRTGHIPLNTYLQKRKLVETDKCTKCHGGRRETLRHFLFECPAYRKQRSTMDKIHKRAKHNLKLILADGELTKALLKYIDSTGRFPNHRPV</sequence>